<evidence type="ECO:0000313" key="1">
    <source>
        <dbReference type="EMBL" id="THJ31566.1"/>
    </source>
</evidence>
<evidence type="ECO:0000313" key="2">
    <source>
        <dbReference type="Proteomes" id="UP000306236"/>
    </source>
</evidence>
<organism evidence="1 2">
    <name type="scientific">Lampropedia aestuarii</name>
    <dbReference type="NCBI Taxonomy" id="2562762"/>
    <lineage>
        <taxon>Bacteria</taxon>
        <taxon>Pseudomonadati</taxon>
        <taxon>Pseudomonadota</taxon>
        <taxon>Betaproteobacteria</taxon>
        <taxon>Burkholderiales</taxon>
        <taxon>Comamonadaceae</taxon>
        <taxon>Lampropedia</taxon>
    </lineage>
</organism>
<proteinExistence type="predicted"/>
<protein>
    <submittedName>
        <fullName evidence="1">Transposase</fullName>
    </submittedName>
</protein>
<dbReference type="EMBL" id="SSWX01000022">
    <property type="protein sequence ID" value="THJ31566.1"/>
    <property type="molecule type" value="Genomic_DNA"/>
</dbReference>
<gene>
    <name evidence="1" type="ORF">E8K88_14725</name>
</gene>
<dbReference type="OrthoDB" id="9816028at2"/>
<keyword evidence="2" id="KW-1185">Reference proteome</keyword>
<name>A0A4S5BPN1_9BURK</name>
<dbReference type="AlphaFoldDB" id="A0A4S5BPN1"/>
<dbReference type="RefSeq" id="WP_136407438.1">
    <property type="nucleotide sequence ID" value="NZ_SSWX01000022.1"/>
</dbReference>
<dbReference type="Proteomes" id="UP000306236">
    <property type="component" value="Unassembled WGS sequence"/>
</dbReference>
<comment type="caution">
    <text evidence="1">The sequence shown here is derived from an EMBL/GenBank/DDBJ whole genome shotgun (WGS) entry which is preliminary data.</text>
</comment>
<reference evidence="1 2" key="1">
    <citation type="submission" date="2019-04" db="EMBL/GenBank/DDBJ databases">
        <title>Lampropedia sp YIM MLB12 draf genome.</title>
        <authorList>
            <person name="Wang Y.-X."/>
        </authorList>
    </citation>
    <scope>NUCLEOTIDE SEQUENCE [LARGE SCALE GENOMIC DNA]</scope>
    <source>
        <strain evidence="1 2">YIM MLB12</strain>
    </source>
</reference>
<accession>A0A4S5BPN1</accession>
<sequence>MNEIADKEQSEIKEVLKNLYPSTSLSNKTATLETYSIVETIITESQKCTKRKDWIIRAGVPFNPMGYIKKEARRALTRLLLSKENEIYLCCGRVAAKKLSDRVGNDIQISPKNSQGVSLYEWLPQYHWRNLGEVRDYATQWIWQYTHEHPNMVLGSINP</sequence>